<keyword evidence="9" id="KW-0479">Metal-binding</keyword>
<evidence type="ECO:0000256" key="7">
    <source>
        <dbReference type="ARBA" id="ARBA00022691"/>
    </source>
</evidence>
<dbReference type="SUPFAM" id="SSF53335">
    <property type="entry name" value="S-adenosyl-L-methionine-dependent methyltransferases"/>
    <property type="match status" value="1"/>
</dbReference>
<dbReference type="Gene3D" id="3.40.50.150">
    <property type="entry name" value="Vaccinia Virus protein VP39"/>
    <property type="match status" value="1"/>
</dbReference>
<evidence type="ECO:0000256" key="5">
    <source>
        <dbReference type="ARBA" id="ARBA00022603"/>
    </source>
</evidence>
<evidence type="ECO:0000256" key="6">
    <source>
        <dbReference type="ARBA" id="ARBA00022679"/>
    </source>
</evidence>
<keyword evidence="18" id="KW-1185">Reference proteome</keyword>
<keyword evidence="13 15" id="KW-0694">RNA-binding</keyword>
<keyword evidence="12" id="KW-0832">Ubl conjugation</keyword>
<dbReference type="EMBL" id="JBJQND010000007">
    <property type="protein sequence ID" value="KAL3870641.1"/>
    <property type="molecule type" value="Genomic_DNA"/>
</dbReference>
<evidence type="ECO:0000313" key="17">
    <source>
        <dbReference type="EMBL" id="KAL3870641.1"/>
    </source>
</evidence>
<evidence type="ECO:0000256" key="3">
    <source>
        <dbReference type="ARBA" id="ARBA00022553"/>
    </source>
</evidence>
<protein>
    <recommendedName>
        <fullName evidence="15">tRNA (guanine(26)-N(2))-dimethyltransferase</fullName>
        <ecNumber evidence="15">2.1.1.216</ecNumber>
    </recommendedName>
</protein>
<evidence type="ECO:0000256" key="2">
    <source>
        <dbReference type="ARBA" id="ARBA00022499"/>
    </source>
</evidence>
<evidence type="ECO:0000256" key="12">
    <source>
        <dbReference type="ARBA" id="ARBA00022843"/>
    </source>
</evidence>
<dbReference type="EC" id="2.1.1.216" evidence="15"/>
<evidence type="ECO:0000256" key="13">
    <source>
        <dbReference type="ARBA" id="ARBA00022884"/>
    </source>
</evidence>
<dbReference type="GO" id="GO:0008033">
    <property type="term" value="P:tRNA processing"/>
    <property type="evidence" value="ECO:0007669"/>
    <property type="project" value="UniProtKB-UniRule"/>
</dbReference>
<evidence type="ECO:0000256" key="15">
    <source>
        <dbReference type="PROSITE-ProRule" id="PRU00958"/>
    </source>
</evidence>
<dbReference type="Proteomes" id="UP001634394">
    <property type="component" value="Unassembled WGS sequence"/>
</dbReference>
<dbReference type="Pfam" id="PF02005">
    <property type="entry name" value="TRM"/>
    <property type="match status" value="2"/>
</dbReference>
<organism evidence="17 18">
    <name type="scientific">Sinanodonta woodiana</name>
    <name type="common">Chinese pond mussel</name>
    <name type="synonym">Anodonta woodiana</name>
    <dbReference type="NCBI Taxonomy" id="1069815"/>
    <lineage>
        <taxon>Eukaryota</taxon>
        <taxon>Metazoa</taxon>
        <taxon>Spiralia</taxon>
        <taxon>Lophotrochozoa</taxon>
        <taxon>Mollusca</taxon>
        <taxon>Bivalvia</taxon>
        <taxon>Autobranchia</taxon>
        <taxon>Heteroconchia</taxon>
        <taxon>Palaeoheterodonta</taxon>
        <taxon>Unionida</taxon>
        <taxon>Unionoidea</taxon>
        <taxon>Unionidae</taxon>
        <taxon>Unioninae</taxon>
        <taxon>Sinanodonta</taxon>
    </lineage>
</organism>
<keyword evidence="5 15" id="KW-0489">Methyltransferase</keyword>
<comment type="similarity">
    <text evidence="15">Belongs to the class I-like SAM-binding methyltransferase superfamily. Trm1 family.</text>
</comment>
<feature type="compositionally biased region" description="Low complexity" evidence="16">
    <location>
        <begin position="383"/>
        <end position="394"/>
    </location>
</feature>
<dbReference type="PANTHER" id="PTHR10631:SF1">
    <property type="entry name" value="TRMT1-LIKE PROTEIN"/>
    <property type="match status" value="1"/>
</dbReference>
<reference evidence="17 18" key="1">
    <citation type="submission" date="2024-11" db="EMBL/GenBank/DDBJ databases">
        <title>Chromosome-level genome assembly of the freshwater bivalve Anodonta woodiana.</title>
        <authorList>
            <person name="Chen X."/>
        </authorList>
    </citation>
    <scope>NUCLEOTIDE SEQUENCE [LARGE SCALE GENOMIC DNA]</scope>
    <source>
        <strain evidence="17">MN2024</strain>
        <tissue evidence="17">Gills</tissue>
    </source>
</reference>
<keyword evidence="8 15" id="KW-0819">tRNA processing</keyword>
<keyword evidence="11" id="KW-0862">Zinc</keyword>
<dbReference type="GO" id="GO:0008270">
    <property type="term" value="F:zinc ion binding"/>
    <property type="evidence" value="ECO:0007669"/>
    <property type="project" value="UniProtKB-KW"/>
</dbReference>
<keyword evidence="10" id="KW-0863">Zinc-finger</keyword>
<evidence type="ECO:0000256" key="1">
    <source>
        <dbReference type="ARBA" id="ARBA00004604"/>
    </source>
</evidence>
<evidence type="ECO:0000256" key="10">
    <source>
        <dbReference type="ARBA" id="ARBA00022771"/>
    </source>
</evidence>
<dbReference type="AlphaFoldDB" id="A0ABD3WB68"/>
<keyword evidence="6 15" id="KW-0808">Transferase</keyword>
<comment type="catalytic activity">
    <reaction evidence="15">
        <text>guanosine(26) in tRNA + 2 S-adenosyl-L-methionine = N(2)-dimethylguanosine(26) in tRNA + 2 S-adenosyl-L-homocysteine + 2 H(+)</text>
        <dbReference type="Rhea" id="RHEA:43140"/>
        <dbReference type="Rhea" id="RHEA-COMP:10359"/>
        <dbReference type="Rhea" id="RHEA-COMP:10360"/>
        <dbReference type="ChEBI" id="CHEBI:15378"/>
        <dbReference type="ChEBI" id="CHEBI:57856"/>
        <dbReference type="ChEBI" id="CHEBI:59789"/>
        <dbReference type="ChEBI" id="CHEBI:74269"/>
        <dbReference type="ChEBI" id="CHEBI:74513"/>
        <dbReference type="EC" id="2.1.1.216"/>
    </reaction>
</comment>
<dbReference type="InterPro" id="IPR042296">
    <property type="entry name" value="tRNA_met_Trm1_C"/>
</dbReference>
<dbReference type="GO" id="GO:0005730">
    <property type="term" value="C:nucleolus"/>
    <property type="evidence" value="ECO:0007669"/>
    <property type="project" value="UniProtKB-SubCell"/>
</dbReference>
<sequence length="536" mass="59973">MEEIIHELNVNILANGSDTLENKSKTYNAKMSTIREAVLCTLVVESKMRGKPISCLDALGATGQGIVGLQLKKGLPILAKVVIADRDSETVDMIRANCVRNDLTPKDLMLDFSRTPGDPREDQRPQEMHVCHCAADVLLRMEAFEFIFLSPYGNYLCTYLDSLFSRIPNNGIACLVSADISPLFARSAPSVLRQYGAHVMKTDYMKEMSARVVIAAAARCASRYNKGIEVLYTVCSNDYFLIVLRVGRGQKHANTSLNQIAYLLHCQMCEERAFYPETHTPIEEPYKLLQCDCYANTPGKTGVVLGPMWKGEIFNGEFIQRMIKTSEEMSLSLGLKRLLALLLQESFFVDLHAENVVQEKNEKDSEQSCEISEFSSKPEESSLHASSSSSNDHSTLIDNTNCRSDVHTNKSASQSPSANEERQSESGEPVKSAMDSDTCTSQSLIPANGKRSCDKWEGPQAKRIKYNWTQSGSGAPCFYHNLHRMKFKATQLPKSDKLVLLLRKHGFKASRTHFDQYSIRTNATLNQMYRIIKAVV</sequence>
<proteinExistence type="inferred from homology"/>
<feature type="compositionally biased region" description="Polar residues" evidence="16">
    <location>
        <begin position="396"/>
        <end position="418"/>
    </location>
</feature>
<dbReference type="PANTHER" id="PTHR10631">
    <property type="entry name" value="N 2 ,N 2 -DIMETHYLGUANOSINE TRNA METHYLTRANSFERASE"/>
    <property type="match status" value="1"/>
</dbReference>
<feature type="compositionally biased region" description="Polar residues" evidence="16">
    <location>
        <begin position="435"/>
        <end position="445"/>
    </location>
</feature>
<accession>A0ABD3WB68</accession>
<keyword evidence="7 15" id="KW-0949">S-adenosyl-L-methionine</keyword>
<dbReference type="GO" id="GO:0160104">
    <property type="term" value="F:tRNA (guanine(26)-N2)-dimethyltransferase activity"/>
    <property type="evidence" value="ECO:0007669"/>
    <property type="project" value="UniProtKB-UniRule"/>
</dbReference>
<keyword evidence="2" id="KW-1017">Isopeptide bond</keyword>
<name>A0ABD3WB68_SINWO</name>
<evidence type="ECO:0000256" key="9">
    <source>
        <dbReference type="ARBA" id="ARBA00022723"/>
    </source>
</evidence>
<feature type="region of interest" description="Disordered" evidence="16">
    <location>
        <begin position="359"/>
        <end position="456"/>
    </location>
</feature>
<dbReference type="GO" id="GO:0000049">
    <property type="term" value="F:tRNA binding"/>
    <property type="evidence" value="ECO:0007669"/>
    <property type="project" value="UniProtKB-UniRule"/>
</dbReference>
<keyword evidence="3" id="KW-0597">Phosphoprotein</keyword>
<keyword evidence="14" id="KW-0539">Nucleus</keyword>
<keyword evidence="4 15" id="KW-0820">tRNA-binding</keyword>
<dbReference type="PROSITE" id="PS51626">
    <property type="entry name" value="SAM_MT_TRM1"/>
    <property type="match status" value="1"/>
</dbReference>
<evidence type="ECO:0000313" key="18">
    <source>
        <dbReference type="Proteomes" id="UP001634394"/>
    </source>
</evidence>
<gene>
    <name evidence="17" type="ORF">ACJMK2_038688</name>
</gene>
<dbReference type="GO" id="GO:0032259">
    <property type="term" value="P:methylation"/>
    <property type="evidence" value="ECO:0007669"/>
    <property type="project" value="UniProtKB-UniRule"/>
</dbReference>
<evidence type="ECO:0000256" key="4">
    <source>
        <dbReference type="ARBA" id="ARBA00022555"/>
    </source>
</evidence>
<dbReference type="InterPro" id="IPR029063">
    <property type="entry name" value="SAM-dependent_MTases_sf"/>
</dbReference>
<dbReference type="InterPro" id="IPR002905">
    <property type="entry name" value="Trm1"/>
</dbReference>
<evidence type="ECO:0000256" key="14">
    <source>
        <dbReference type="ARBA" id="ARBA00023242"/>
    </source>
</evidence>
<comment type="subcellular location">
    <subcellularLocation>
        <location evidence="1">Nucleus</location>
        <location evidence="1">Nucleolus</location>
    </subcellularLocation>
</comment>
<dbReference type="Gene3D" id="3.30.56.70">
    <property type="entry name" value="N2,N2-dimethylguanosine tRNA methyltransferase, C-terminal domain"/>
    <property type="match status" value="1"/>
</dbReference>
<evidence type="ECO:0000256" key="11">
    <source>
        <dbReference type="ARBA" id="ARBA00022833"/>
    </source>
</evidence>
<evidence type="ECO:0000256" key="8">
    <source>
        <dbReference type="ARBA" id="ARBA00022694"/>
    </source>
</evidence>
<evidence type="ECO:0000256" key="16">
    <source>
        <dbReference type="SAM" id="MobiDB-lite"/>
    </source>
</evidence>
<comment type="caution">
    <text evidence="17">The sequence shown here is derived from an EMBL/GenBank/DDBJ whole genome shotgun (WGS) entry which is preliminary data.</text>
</comment>